<protein>
    <recommendedName>
        <fullName evidence="4">WHIM1 domain-containing protein</fullName>
    </recommendedName>
</protein>
<feature type="compositionally biased region" description="Low complexity" evidence="3">
    <location>
        <begin position="521"/>
        <end position="530"/>
    </location>
</feature>
<evidence type="ECO:0000313" key="6">
    <source>
        <dbReference type="Proteomes" id="UP000225277"/>
    </source>
</evidence>
<dbReference type="AlphaFoldDB" id="A0A2D3V8F1"/>
<dbReference type="Proteomes" id="UP000225277">
    <property type="component" value="Unassembled WGS sequence"/>
</dbReference>
<evidence type="ECO:0000256" key="3">
    <source>
        <dbReference type="SAM" id="MobiDB-lite"/>
    </source>
</evidence>
<feature type="compositionally biased region" description="Acidic residues" evidence="3">
    <location>
        <begin position="489"/>
        <end position="506"/>
    </location>
</feature>
<evidence type="ECO:0000259" key="4">
    <source>
        <dbReference type="Pfam" id="PF15612"/>
    </source>
</evidence>
<name>A0A2D3V8F1_9PEZI</name>
<feature type="compositionally biased region" description="Pro residues" evidence="3">
    <location>
        <begin position="38"/>
        <end position="54"/>
    </location>
</feature>
<dbReference type="GeneID" id="35602690"/>
<sequence>MAAMDIDSDSSLSEAPEEEVKKLAPIFMKAKKATKLAAPPPVVSPPRPKRAPSPPHEEVLADNPDIAVSFPPFKHFIVMFRSRFQEAFSNKLAHFGPQDIERGVVDVVPGKEIENLLCALLALVLNRKKPVERGHHGRALEEAVSTHKSQWPLKWEFKNPLHGGKDFSNMSPTERLNLLRTLVIWALSSSEVVSEMIKNKYKQQRHNDDENQPLSVQPWGQDGDKRRYFLIQGLDDTSFRVYREGSRHTKNAHWYSVAGNIEEVQALSEKLEKMDGTQAARRLGQKINNAIPMFEATEEKRRRREYRQERRAAFTRPEPGFGIYEGRTRGKRMRYTYEEGDEGDSDDASTRRSTRHQSARSTPFEAGPTYTASGRQIKQPRTGEYGESLLSGNVMNADELGTDFDNSSRAGREGSDETDPVRGGRATRNRGARPPMNDSNLKKRKHIDGYNSIDEMSEEDGVSGDGWDSEKNEEDEPMQDAAEMSDAQDASDEGEDEEGDVEDDDDAGSHSLIVTLKLKNKSLASNKETPPTSPPTPGRSSTNGVHQPSAETLPPTHAPSQPSLTTKIEASASPAPNDVAPSTSNGSTEIKVEQAHGTSTNGTSGHVQHPLQQVVSAEGLNSSV</sequence>
<feature type="domain" description="WHIM1" evidence="4">
    <location>
        <begin position="153"/>
        <end position="196"/>
    </location>
</feature>
<feature type="compositionally biased region" description="Polar residues" evidence="3">
    <location>
        <begin position="596"/>
        <end position="624"/>
    </location>
</feature>
<dbReference type="Pfam" id="PF15612">
    <property type="entry name" value="WHIM1"/>
    <property type="match status" value="1"/>
</dbReference>
<proteinExistence type="predicted"/>
<dbReference type="OrthoDB" id="349045at2759"/>
<keyword evidence="2" id="KW-0539">Nucleus</keyword>
<feature type="region of interest" description="Disordered" evidence="3">
    <location>
        <begin position="299"/>
        <end position="624"/>
    </location>
</feature>
<gene>
    <name evidence="5" type="ORF">RCC_07575</name>
</gene>
<feature type="compositionally biased region" description="Acidic residues" evidence="3">
    <location>
        <begin position="338"/>
        <end position="347"/>
    </location>
</feature>
<reference evidence="5 6" key="1">
    <citation type="submission" date="2016-03" db="EMBL/GenBank/DDBJ databases">
        <authorList>
            <person name="Ploux O."/>
        </authorList>
    </citation>
    <scope>NUCLEOTIDE SEQUENCE [LARGE SCALE GENOMIC DNA]</scope>
    <source>
        <strain evidence="5 6">URUG2</strain>
    </source>
</reference>
<evidence type="ECO:0000313" key="5">
    <source>
        <dbReference type="EMBL" id="CZT21710.1"/>
    </source>
</evidence>
<evidence type="ECO:0000256" key="1">
    <source>
        <dbReference type="ARBA" id="ARBA00004123"/>
    </source>
</evidence>
<organism evidence="5 6">
    <name type="scientific">Ramularia collo-cygni</name>
    <dbReference type="NCBI Taxonomy" id="112498"/>
    <lineage>
        <taxon>Eukaryota</taxon>
        <taxon>Fungi</taxon>
        <taxon>Dikarya</taxon>
        <taxon>Ascomycota</taxon>
        <taxon>Pezizomycotina</taxon>
        <taxon>Dothideomycetes</taxon>
        <taxon>Dothideomycetidae</taxon>
        <taxon>Mycosphaerellales</taxon>
        <taxon>Mycosphaerellaceae</taxon>
        <taxon>Ramularia</taxon>
    </lineage>
</organism>
<dbReference type="GO" id="GO:0005634">
    <property type="term" value="C:nucleus"/>
    <property type="evidence" value="ECO:0007669"/>
    <property type="project" value="UniProtKB-SubCell"/>
</dbReference>
<dbReference type="EMBL" id="FJUY01000012">
    <property type="protein sequence ID" value="CZT21710.1"/>
    <property type="molecule type" value="Genomic_DNA"/>
</dbReference>
<dbReference type="RefSeq" id="XP_023628599.1">
    <property type="nucleotide sequence ID" value="XM_023772831.1"/>
</dbReference>
<feature type="compositionally biased region" description="Basic and acidic residues" evidence="3">
    <location>
        <begin position="410"/>
        <end position="422"/>
    </location>
</feature>
<dbReference type="PANTHER" id="PTHR42107:SF1">
    <property type="entry name" value="WHIM1 DOMAIN-CONTAINING PROTEIN"/>
    <property type="match status" value="1"/>
</dbReference>
<feature type="compositionally biased region" description="Polar residues" evidence="3">
    <location>
        <begin position="558"/>
        <end position="568"/>
    </location>
</feature>
<keyword evidence="6" id="KW-1185">Reference proteome</keyword>
<comment type="subcellular location">
    <subcellularLocation>
        <location evidence="1">Nucleus</location>
    </subcellularLocation>
</comment>
<dbReference type="InterPro" id="IPR028942">
    <property type="entry name" value="WHIM1_dom"/>
</dbReference>
<dbReference type="STRING" id="112498.A0A2D3V8F1"/>
<accession>A0A2D3V8F1</accession>
<evidence type="ECO:0000256" key="2">
    <source>
        <dbReference type="ARBA" id="ARBA00023242"/>
    </source>
</evidence>
<feature type="region of interest" description="Disordered" evidence="3">
    <location>
        <begin position="33"/>
        <end position="59"/>
    </location>
</feature>
<dbReference type="PANTHER" id="PTHR42107">
    <property type="entry name" value="YALI0D24453P"/>
    <property type="match status" value="1"/>
</dbReference>